<keyword evidence="4 5" id="KW-0808">Transferase</keyword>
<dbReference type="InterPro" id="IPR035994">
    <property type="entry name" value="Nucleoside_phosphorylase_sf"/>
</dbReference>
<feature type="binding site" evidence="6">
    <location>
        <position position="236"/>
    </location>
    <ligand>
        <name>a purine D-ribonucleoside</name>
        <dbReference type="ChEBI" id="CHEBI:142355"/>
    </ligand>
</feature>
<dbReference type="GO" id="GO:0005737">
    <property type="term" value="C:cytoplasm"/>
    <property type="evidence" value="ECO:0007669"/>
    <property type="project" value="TreeGrafter"/>
</dbReference>
<dbReference type="EMBL" id="CP036278">
    <property type="protein sequence ID" value="QDU54947.1"/>
    <property type="molecule type" value="Genomic_DNA"/>
</dbReference>
<feature type="binding site" evidence="6">
    <location>
        <position position="114"/>
    </location>
    <ligand>
        <name>phosphate</name>
        <dbReference type="ChEBI" id="CHEBI:43474"/>
    </ligand>
</feature>
<dbReference type="PANTHER" id="PTHR11904">
    <property type="entry name" value="METHYLTHIOADENOSINE/PURINE NUCLEOSIDE PHOSPHORYLASE"/>
    <property type="match status" value="1"/>
</dbReference>
<dbReference type="OrthoDB" id="1523230at2"/>
<comment type="pathway">
    <text evidence="1 5">Purine metabolism; purine nucleoside salvage.</text>
</comment>
<dbReference type="CDD" id="cd09009">
    <property type="entry name" value="PNP-EcPNPII_like"/>
    <property type="match status" value="1"/>
</dbReference>
<protein>
    <recommendedName>
        <fullName evidence="5">Purine nucleoside phosphorylase</fullName>
        <ecNumber evidence="5">2.4.2.1</ecNumber>
    </recommendedName>
    <alternativeName>
        <fullName evidence="5">Inosine-guanosine phosphorylase</fullName>
    </alternativeName>
</protein>
<feature type="binding site" evidence="6">
    <location>
        <position position="62"/>
    </location>
    <ligand>
        <name>phosphate</name>
        <dbReference type="ChEBI" id="CHEBI:43474"/>
    </ligand>
</feature>
<dbReference type="Pfam" id="PF01048">
    <property type="entry name" value="PNP_UDP_1"/>
    <property type="match status" value="1"/>
</dbReference>
<dbReference type="UniPathway" id="UPA00606"/>
<evidence type="ECO:0000256" key="5">
    <source>
        <dbReference type="PIRNR" id="PIRNR000477"/>
    </source>
</evidence>
<feature type="binding site" evidence="6">
    <location>
        <position position="194"/>
    </location>
    <ligand>
        <name>a purine D-ribonucleoside</name>
        <dbReference type="ChEBI" id="CHEBI:142355"/>
    </ligand>
</feature>
<dbReference type="PANTHER" id="PTHR11904:SF9">
    <property type="entry name" value="PURINE NUCLEOSIDE PHOSPHORYLASE-RELATED"/>
    <property type="match status" value="1"/>
</dbReference>
<dbReference type="PIRSF" id="PIRSF000477">
    <property type="entry name" value="PurNPase"/>
    <property type="match status" value="1"/>
</dbReference>
<dbReference type="Gene3D" id="3.40.50.1580">
    <property type="entry name" value="Nucleoside phosphorylase domain"/>
    <property type="match status" value="1"/>
</dbReference>
<dbReference type="KEGG" id="amuc:Pan181_11320"/>
<feature type="domain" description="Nucleoside phosphorylase" evidence="7">
    <location>
        <begin position="24"/>
        <end position="270"/>
    </location>
</feature>
<keyword evidence="9" id="KW-1185">Reference proteome</keyword>
<dbReference type="Proteomes" id="UP000315750">
    <property type="component" value="Chromosome"/>
</dbReference>
<dbReference type="GO" id="GO:0004731">
    <property type="term" value="F:purine-nucleoside phosphorylase activity"/>
    <property type="evidence" value="ECO:0007669"/>
    <property type="project" value="UniProtKB-EC"/>
</dbReference>
<sequence length="277" mass="29321">MTITAAQVTEVAQAVQQRWSAVPKVGVILGSGLGGLADRIAEPTVIEYTELPHLPKSTAIGHAGRLVCGTLAGLPVIAMQGRFHMYEGHPPELVALPVRVMQTLGAELLVVSNAAGGLDPSYQVGDVMVIDDHLNLMFRNPLVGANDPQLGPRWPDMCQPYDQQLADRAQQVAREQGFLCHRGVYVGMLGPTYETRGEYRMVRRLGGDVVGMSTVPEVIVAVQLGMRVLGLSTVTNACSPDQLGETTGEQVVAAAASASDKLMAIVEGVLSSVVSEG</sequence>
<dbReference type="NCBIfam" id="TIGR01697">
    <property type="entry name" value="PNPH-PUNA-XAPA"/>
    <property type="match status" value="1"/>
</dbReference>
<feature type="binding site" evidence="6">
    <location>
        <begin position="82"/>
        <end position="84"/>
    </location>
    <ligand>
        <name>phosphate</name>
        <dbReference type="ChEBI" id="CHEBI:43474"/>
    </ligand>
</feature>
<gene>
    <name evidence="8" type="primary">punA_2</name>
    <name evidence="8" type="ORF">Pan181_11320</name>
</gene>
<evidence type="ECO:0000256" key="1">
    <source>
        <dbReference type="ARBA" id="ARBA00005058"/>
    </source>
</evidence>
<dbReference type="AlphaFoldDB" id="A0A518AJN5"/>
<dbReference type="GO" id="GO:0009116">
    <property type="term" value="P:nucleoside metabolic process"/>
    <property type="evidence" value="ECO:0007669"/>
    <property type="project" value="InterPro"/>
</dbReference>
<feature type="binding site" evidence="6">
    <location>
        <position position="213"/>
    </location>
    <ligand>
        <name>phosphate</name>
        <dbReference type="ChEBI" id="CHEBI:43474"/>
    </ligand>
</feature>
<reference evidence="8 9" key="1">
    <citation type="submission" date="2019-02" db="EMBL/GenBank/DDBJ databases">
        <title>Deep-cultivation of Planctomycetes and their phenomic and genomic characterization uncovers novel biology.</title>
        <authorList>
            <person name="Wiegand S."/>
            <person name="Jogler M."/>
            <person name="Boedeker C."/>
            <person name="Pinto D."/>
            <person name="Vollmers J."/>
            <person name="Rivas-Marin E."/>
            <person name="Kohn T."/>
            <person name="Peeters S.H."/>
            <person name="Heuer A."/>
            <person name="Rast P."/>
            <person name="Oberbeckmann S."/>
            <person name="Bunk B."/>
            <person name="Jeske O."/>
            <person name="Meyerdierks A."/>
            <person name="Storesund J.E."/>
            <person name="Kallscheuer N."/>
            <person name="Luecker S."/>
            <person name="Lage O.M."/>
            <person name="Pohl T."/>
            <person name="Merkel B.J."/>
            <person name="Hornburger P."/>
            <person name="Mueller R.-W."/>
            <person name="Bruemmer F."/>
            <person name="Labrenz M."/>
            <person name="Spormann A.M."/>
            <person name="Op den Camp H."/>
            <person name="Overmann J."/>
            <person name="Amann R."/>
            <person name="Jetten M.S.M."/>
            <person name="Mascher T."/>
            <person name="Medema M.H."/>
            <person name="Devos D.P."/>
            <person name="Kaster A.-K."/>
            <person name="Ovreas L."/>
            <person name="Rohde M."/>
            <person name="Galperin M.Y."/>
            <person name="Jogler C."/>
        </authorList>
    </citation>
    <scope>NUCLEOTIDE SEQUENCE [LARGE SCALE GENOMIC DNA]</scope>
    <source>
        <strain evidence="8 9">Pan181</strain>
    </source>
</reference>
<feature type="binding site" evidence="6">
    <location>
        <position position="31"/>
    </location>
    <ligand>
        <name>phosphate</name>
        <dbReference type="ChEBI" id="CHEBI:43474"/>
    </ligand>
</feature>
<accession>A0A518AJN5</accession>
<dbReference type="NCBIfam" id="TIGR01700">
    <property type="entry name" value="PNPH"/>
    <property type="match status" value="1"/>
</dbReference>
<evidence type="ECO:0000313" key="9">
    <source>
        <dbReference type="Proteomes" id="UP000315750"/>
    </source>
</evidence>
<evidence type="ECO:0000313" key="8">
    <source>
        <dbReference type="EMBL" id="QDU54947.1"/>
    </source>
</evidence>
<dbReference type="NCBIfam" id="NF006054">
    <property type="entry name" value="PRK08202.1"/>
    <property type="match status" value="1"/>
</dbReference>
<evidence type="ECO:0000256" key="6">
    <source>
        <dbReference type="PIRSR" id="PIRSR000477-2"/>
    </source>
</evidence>
<dbReference type="InterPro" id="IPR011268">
    <property type="entry name" value="Purine_phosphorylase"/>
</dbReference>
<proteinExistence type="inferred from homology"/>
<organism evidence="8 9">
    <name type="scientific">Aeoliella mucimassa</name>
    <dbReference type="NCBI Taxonomy" id="2527972"/>
    <lineage>
        <taxon>Bacteria</taxon>
        <taxon>Pseudomonadati</taxon>
        <taxon>Planctomycetota</taxon>
        <taxon>Planctomycetia</taxon>
        <taxon>Pirellulales</taxon>
        <taxon>Lacipirellulaceae</taxon>
        <taxon>Aeoliella</taxon>
    </lineage>
</organism>
<evidence type="ECO:0000256" key="2">
    <source>
        <dbReference type="ARBA" id="ARBA00006751"/>
    </source>
</evidence>
<dbReference type="InterPro" id="IPR011270">
    <property type="entry name" value="Pur_Nuc_Pase_Ino/Guo-sp"/>
</dbReference>
<name>A0A518AJN5_9BACT</name>
<evidence type="ECO:0000256" key="4">
    <source>
        <dbReference type="ARBA" id="ARBA00022679"/>
    </source>
</evidence>
<evidence type="ECO:0000259" key="7">
    <source>
        <dbReference type="Pfam" id="PF01048"/>
    </source>
</evidence>
<dbReference type="SUPFAM" id="SSF53167">
    <property type="entry name" value="Purine and uridine phosphorylases"/>
    <property type="match status" value="1"/>
</dbReference>
<dbReference type="InterPro" id="IPR000845">
    <property type="entry name" value="Nucleoside_phosphorylase_d"/>
</dbReference>
<comment type="similarity">
    <text evidence="2 5">Belongs to the PNP/MTAP phosphorylase family.</text>
</comment>
<keyword evidence="3 5" id="KW-0328">Glycosyltransferase</keyword>
<comment type="function">
    <text evidence="5">The purine nucleoside phosphorylases catalyze the phosphorolytic breakdown of the N-glycosidic bond in the beta-(deoxy)ribonucleoside molecules, with the formation of the corresponding free purine bases and pentose-1-phosphate.</text>
</comment>
<evidence type="ECO:0000256" key="3">
    <source>
        <dbReference type="ARBA" id="ARBA00022676"/>
    </source>
</evidence>
<dbReference type="EC" id="2.4.2.1" evidence="5"/>